<dbReference type="PANTHER" id="PTHR34473">
    <property type="entry name" value="UPF0699 TRANSMEMBRANE PROTEIN YDBS"/>
    <property type="match status" value="1"/>
</dbReference>
<feature type="transmembrane region" description="Helical" evidence="1">
    <location>
        <begin position="212"/>
        <end position="240"/>
    </location>
</feature>
<organism evidence="3 4">
    <name type="scientific">Virgibacillus chiguensis</name>
    <dbReference type="NCBI Taxonomy" id="411959"/>
    <lineage>
        <taxon>Bacteria</taxon>
        <taxon>Bacillati</taxon>
        <taxon>Bacillota</taxon>
        <taxon>Bacilli</taxon>
        <taxon>Bacillales</taxon>
        <taxon>Bacillaceae</taxon>
        <taxon>Virgibacillus</taxon>
    </lineage>
</organism>
<gene>
    <name evidence="3" type="ORF">SAMN05421807_12417</name>
</gene>
<keyword evidence="1" id="KW-1133">Transmembrane helix</keyword>
<feature type="transmembrane region" description="Helical" evidence="1">
    <location>
        <begin position="12"/>
        <end position="34"/>
    </location>
</feature>
<dbReference type="InterPro" id="IPR005182">
    <property type="entry name" value="YdbS-like_PH"/>
</dbReference>
<feature type="transmembrane region" description="Helical" evidence="1">
    <location>
        <begin position="372"/>
        <end position="390"/>
    </location>
</feature>
<feature type="transmembrane region" description="Helical" evidence="1">
    <location>
        <begin position="349"/>
        <end position="366"/>
    </location>
</feature>
<reference evidence="4" key="1">
    <citation type="submission" date="2016-11" db="EMBL/GenBank/DDBJ databases">
        <authorList>
            <person name="Varghese N."/>
            <person name="Submissions S."/>
        </authorList>
    </citation>
    <scope>NUCLEOTIDE SEQUENCE [LARGE SCALE GENOMIC DNA]</scope>
    <source>
        <strain evidence="4">CGMCC 1.6496</strain>
    </source>
</reference>
<name>A0A1M5XB85_9BACI</name>
<dbReference type="InterPro" id="IPR014529">
    <property type="entry name" value="UCP026631"/>
</dbReference>
<feature type="domain" description="YdbS-like PH" evidence="2">
    <location>
        <begin position="244"/>
        <end position="327"/>
    </location>
</feature>
<dbReference type="PANTHER" id="PTHR34473:SF2">
    <property type="entry name" value="UPF0699 TRANSMEMBRANE PROTEIN YDBT"/>
    <property type="match status" value="1"/>
</dbReference>
<feature type="domain" description="YdbS-like PH" evidence="2">
    <location>
        <begin position="391"/>
        <end position="471"/>
    </location>
</feature>
<evidence type="ECO:0000259" key="2">
    <source>
        <dbReference type="Pfam" id="PF03703"/>
    </source>
</evidence>
<evidence type="ECO:0000313" key="4">
    <source>
        <dbReference type="Proteomes" id="UP000184079"/>
    </source>
</evidence>
<keyword evidence="1" id="KW-0472">Membrane</keyword>
<keyword evidence="1" id="KW-0812">Transmembrane</keyword>
<feature type="transmembrane region" description="Helical" evidence="1">
    <location>
        <begin position="40"/>
        <end position="64"/>
    </location>
</feature>
<feature type="transmembrane region" description="Helical" evidence="1">
    <location>
        <begin position="171"/>
        <end position="192"/>
    </location>
</feature>
<sequence>MSKPKRMHPAFILFHVIRSLRDTILPFIAAIIAIPKEHFFFVIIGLIALALVFTIFSTLSWWRFTYEVTNDELRIESGIFIRKKRYISKGRIQSIDISANVLHRVFKLAKVQIETAGSGAEGTLTAIKLSEAEDLRTELKGYQTNDVDLEKTEETMKTPTVPFFQISNKRLFLAGSTSGSIGVLAGLFAFAASEMEQFIPDDFYDNTVEWVVGLSFALLIIVIIVILLFLWLVGIAGTMIKFWNFRIERHEKELFITRGLLEKKQTTIPLNRIQAIGIEESIIRQPLGYAKVFAEVAAGSVEEGDEFSSVLFPMLKESEVEEFLKTILPTHAHVDGAWHAIPKRGLSYYLLRTLLPVCLISVPVYIFFPGFMWAVAIVLLLAFMLGYLSFRDTGFQLEKKRMLLQYRRISKTTMIIFHRRIQSIEKKQHALHRKQGLATLCVSILGTNSVGAHYFLKELAEADADKLANWYSHRKRVEDMDYSKNEKEK</sequence>
<feature type="domain" description="YdbS-like PH" evidence="2">
    <location>
        <begin position="61"/>
        <end position="138"/>
    </location>
</feature>
<dbReference type="Proteomes" id="UP000184079">
    <property type="component" value="Unassembled WGS sequence"/>
</dbReference>
<dbReference type="EMBL" id="FQXD01000024">
    <property type="protein sequence ID" value="SHH97125.1"/>
    <property type="molecule type" value="Genomic_DNA"/>
</dbReference>
<dbReference type="PIRSF" id="PIRSF026631">
    <property type="entry name" value="UCP026631"/>
    <property type="match status" value="1"/>
</dbReference>
<dbReference type="OrthoDB" id="2195155at2"/>
<accession>A0A1M5XB85</accession>
<keyword evidence="4" id="KW-1185">Reference proteome</keyword>
<dbReference type="AlphaFoldDB" id="A0A1M5XB85"/>
<proteinExistence type="predicted"/>
<evidence type="ECO:0000313" key="3">
    <source>
        <dbReference type="EMBL" id="SHH97125.1"/>
    </source>
</evidence>
<dbReference type="Pfam" id="PF03703">
    <property type="entry name" value="bPH_2"/>
    <property type="match status" value="3"/>
</dbReference>
<protein>
    <submittedName>
        <fullName evidence="3">Putative membrane protein</fullName>
    </submittedName>
</protein>
<evidence type="ECO:0000256" key="1">
    <source>
        <dbReference type="SAM" id="Phobius"/>
    </source>
</evidence>
<dbReference type="RefSeq" id="WP_073013053.1">
    <property type="nucleotide sequence ID" value="NZ_FQXD01000024.1"/>
</dbReference>